<keyword evidence="2" id="KW-0732">Signal</keyword>
<proteinExistence type="predicted"/>
<organism evidence="3 4">
    <name type="scientific">Mucilaginibacter defluvii</name>
    <dbReference type="NCBI Taxonomy" id="1196019"/>
    <lineage>
        <taxon>Bacteria</taxon>
        <taxon>Pseudomonadati</taxon>
        <taxon>Bacteroidota</taxon>
        <taxon>Sphingobacteriia</taxon>
        <taxon>Sphingobacteriales</taxon>
        <taxon>Sphingobacteriaceae</taxon>
        <taxon>Mucilaginibacter</taxon>
    </lineage>
</organism>
<reference evidence="4" key="1">
    <citation type="journal article" date="2019" name="Int. J. Syst. Evol. Microbiol.">
        <title>The Global Catalogue of Microorganisms (GCM) 10K type strain sequencing project: providing services to taxonomists for standard genome sequencing and annotation.</title>
        <authorList>
            <consortium name="The Broad Institute Genomics Platform"/>
            <consortium name="The Broad Institute Genome Sequencing Center for Infectious Disease"/>
            <person name="Wu L."/>
            <person name="Ma J."/>
        </authorList>
    </citation>
    <scope>NUCLEOTIDE SEQUENCE [LARGE SCALE GENOMIC DNA]</scope>
    <source>
        <strain evidence="4">JCM 18283</strain>
    </source>
</reference>
<evidence type="ECO:0000313" key="3">
    <source>
        <dbReference type="EMBL" id="GAA4902767.1"/>
    </source>
</evidence>
<feature type="region of interest" description="Disordered" evidence="1">
    <location>
        <begin position="21"/>
        <end position="91"/>
    </location>
</feature>
<feature type="chain" id="PRO_5047084519" evidence="2">
    <location>
        <begin position="21"/>
        <end position="91"/>
    </location>
</feature>
<feature type="compositionally biased region" description="Basic and acidic residues" evidence="1">
    <location>
        <begin position="79"/>
        <end position="91"/>
    </location>
</feature>
<evidence type="ECO:0000256" key="1">
    <source>
        <dbReference type="SAM" id="MobiDB-lite"/>
    </source>
</evidence>
<accession>A0ABP9FGR1</accession>
<evidence type="ECO:0000313" key="4">
    <source>
        <dbReference type="Proteomes" id="UP001501436"/>
    </source>
</evidence>
<evidence type="ECO:0000256" key="2">
    <source>
        <dbReference type="SAM" id="SignalP"/>
    </source>
</evidence>
<dbReference type="PROSITE" id="PS51257">
    <property type="entry name" value="PROKAR_LIPOPROTEIN"/>
    <property type="match status" value="1"/>
</dbReference>
<keyword evidence="4" id="KW-1185">Reference proteome</keyword>
<dbReference type="RefSeq" id="WP_345328921.1">
    <property type="nucleotide sequence ID" value="NZ_BAABJI010000001.1"/>
</dbReference>
<feature type="compositionally biased region" description="Polar residues" evidence="1">
    <location>
        <begin position="30"/>
        <end position="39"/>
    </location>
</feature>
<comment type="caution">
    <text evidence="3">The sequence shown here is derived from an EMBL/GenBank/DDBJ whole genome shotgun (WGS) entry which is preliminary data.</text>
</comment>
<dbReference type="Proteomes" id="UP001501436">
    <property type="component" value="Unassembled WGS sequence"/>
</dbReference>
<name>A0ABP9FGR1_9SPHI</name>
<gene>
    <name evidence="3" type="ORF">GCM10023313_01520</name>
</gene>
<dbReference type="EMBL" id="BAABJI010000001">
    <property type="protein sequence ID" value="GAA4902767.1"/>
    <property type="molecule type" value="Genomic_DNA"/>
</dbReference>
<protein>
    <submittedName>
        <fullName evidence="3">Uncharacterized protein</fullName>
    </submittedName>
</protein>
<feature type="signal peptide" evidence="2">
    <location>
        <begin position="1"/>
        <end position="20"/>
    </location>
</feature>
<sequence>MKKYILIAGFAMSIAFSACGGGEQKEEVATDTTAVSEADSTGIPDDTLTDKGAGTDPEVGRSSPDAVKPDGGEPGGNGDGEKTGTDGGDKQ</sequence>